<evidence type="ECO:0000256" key="8">
    <source>
        <dbReference type="SAM" id="Phobius"/>
    </source>
</evidence>
<keyword evidence="6 8" id="KW-0472">Membrane</keyword>
<organism evidence="10 11">
    <name type="scientific">Mycolicibacterium arabiense</name>
    <dbReference type="NCBI Taxonomy" id="1286181"/>
    <lineage>
        <taxon>Bacteria</taxon>
        <taxon>Bacillati</taxon>
        <taxon>Actinomycetota</taxon>
        <taxon>Actinomycetes</taxon>
        <taxon>Mycobacteriales</taxon>
        <taxon>Mycobacteriaceae</taxon>
        <taxon>Mycolicibacterium</taxon>
    </lineage>
</organism>
<geneLocation type="plasmid" evidence="11">
    <name>pjcm18538 dna</name>
</geneLocation>
<comment type="subcellular location">
    <subcellularLocation>
        <location evidence="1">Cell membrane</location>
        <topology evidence="1">Multi-pass membrane protein</topology>
    </subcellularLocation>
</comment>
<dbReference type="InterPro" id="IPR032816">
    <property type="entry name" value="VTT_dom"/>
</dbReference>
<gene>
    <name evidence="10" type="ORF">MARA_22050</name>
</gene>
<evidence type="ECO:0000259" key="9">
    <source>
        <dbReference type="Pfam" id="PF09335"/>
    </source>
</evidence>
<keyword evidence="5 8" id="KW-1133">Transmembrane helix</keyword>
<keyword evidence="3" id="KW-1003">Cell membrane</keyword>
<evidence type="ECO:0000256" key="5">
    <source>
        <dbReference type="ARBA" id="ARBA00022989"/>
    </source>
</evidence>
<dbReference type="KEGG" id="marz:MARA_22050"/>
<reference evidence="10 11" key="1">
    <citation type="journal article" date="2019" name="Emerg. Microbes Infect.">
        <title>Comprehensive subspecies identification of 175 nontuberculous mycobacteria species based on 7547 genomic profiles.</title>
        <authorList>
            <person name="Matsumoto Y."/>
            <person name="Kinjo T."/>
            <person name="Motooka D."/>
            <person name="Nabeya D."/>
            <person name="Jung N."/>
            <person name="Uechi K."/>
            <person name="Horii T."/>
            <person name="Iida T."/>
            <person name="Fujita J."/>
            <person name="Nakamura S."/>
        </authorList>
    </citation>
    <scope>NUCLEOTIDE SEQUENCE [LARGE SCALE GENOMIC DNA]</scope>
    <source>
        <strain evidence="10 11">JCM 18538</strain>
    </source>
</reference>
<sequence>MLATHLATDVGGVAGWTVEVMERWGGLGAGLAIAAENLFPPVPSEVILPMAGFAARLGDLSLAEAIVGATIGSVVGAWVLYGLGAWLGHERIRKLALRMPLLAADDVDKTTAWFARHGTKAVFFGRMVPLFRSFVSIPAGTERMSPAAFTVLTLLGSLVWNSALISAGYALGANWHVIDPYMATLQYVIAAAIAVWALRFVVVRRRRLRSAEADLERHAAEDPGRGGQRAHDYDPGPKSTTGDHA</sequence>
<evidence type="ECO:0000313" key="10">
    <source>
        <dbReference type="EMBL" id="BBY48737.1"/>
    </source>
</evidence>
<dbReference type="Proteomes" id="UP000467428">
    <property type="component" value="Chromosome"/>
</dbReference>
<dbReference type="AlphaFoldDB" id="A0A7I7RVZ7"/>
<dbReference type="GO" id="GO:0005886">
    <property type="term" value="C:plasma membrane"/>
    <property type="evidence" value="ECO:0007669"/>
    <property type="project" value="UniProtKB-SubCell"/>
</dbReference>
<keyword evidence="4 8" id="KW-0812">Transmembrane</keyword>
<dbReference type="EMBL" id="AP022593">
    <property type="protein sequence ID" value="BBY48737.1"/>
    <property type="molecule type" value="Genomic_DNA"/>
</dbReference>
<feature type="transmembrane region" description="Helical" evidence="8">
    <location>
        <begin position="65"/>
        <end position="88"/>
    </location>
</feature>
<evidence type="ECO:0000256" key="3">
    <source>
        <dbReference type="ARBA" id="ARBA00022475"/>
    </source>
</evidence>
<evidence type="ECO:0000256" key="2">
    <source>
        <dbReference type="ARBA" id="ARBA00010792"/>
    </source>
</evidence>
<keyword evidence="11" id="KW-1185">Reference proteome</keyword>
<accession>A0A7I7RVZ7</accession>
<evidence type="ECO:0000256" key="4">
    <source>
        <dbReference type="ARBA" id="ARBA00022692"/>
    </source>
</evidence>
<comment type="similarity">
    <text evidence="2">Belongs to the DedA family.</text>
</comment>
<protein>
    <submittedName>
        <fullName evidence="10">DedA family protein</fullName>
    </submittedName>
</protein>
<feature type="region of interest" description="Disordered" evidence="7">
    <location>
        <begin position="215"/>
        <end position="245"/>
    </location>
</feature>
<proteinExistence type="inferred from homology"/>
<evidence type="ECO:0000256" key="6">
    <source>
        <dbReference type="ARBA" id="ARBA00023136"/>
    </source>
</evidence>
<feature type="transmembrane region" description="Helical" evidence="8">
    <location>
        <begin position="184"/>
        <end position="202"/>
    </location>
</feature>
<dbReference type="PANTHER" id="PTHR42709:SF6">
    <property type="entry name" value="UNDECAPRENYL PHOSPHATE TRANSPORTER A"/>
    <property type="match status" value="1"/>
</dbReference>
<evidence type="ECO:0000256" key="7">
    <source>
        <dbReference type="SAM" id="MobiDB-lite"/>
    </source>
</evidence>
<dbReference type="Pfam" id="PF09335">
    <property type="entry name" value="VTT_dom"/>
    <property type="match status" value="1"/>
</dbReference>
<feature type="transmembrane region" description="Helical" evidence="8">
    <location>
        <begin position="147"/>
        <end position="172"/>
    </location>
</feature>
<evidence type="ECO:0000256" key="1">
    <source>
        <dbReference type="ARBA" id="ARBA00004651"/>
    </source>
</evidence>
<name>A0A7I7RVZ7_9MYCO</name>
<dbReference type="PANTHER" id="PTHR42709">
    <property type="entry name" value="ALKALINE PHOSPHATASE LIKE PROTEIN"/>
    <property type="match status" value="1"/>
</dbReference>
<dbReference type="InterPro" id="IPR051311">
    <property type="entry name" value="DedA_domain"/>
</dbReference>
<feature type="domain" description="VTT" evidence="9">
    <location>
        <begin position="42"/>
        <end position="169"/>
    </location>
</feature>
<evidence type="ECO:0000313" key="11">
    <source>
        <dbReference type="Proteomes" id="UP000467428"/>
    </source>
</evidence>